<evidence type="ECO:0000313" key="5">
    <source>
        <dbReference type="Proteomes" id="UP000176445"/>
    </source>
</evidence>
<name>A0A1F6CQX5_9BACT</name>
<comment type="caution">
    <text evidence="4">The sequence shown here is derived from an EMBL/GenBank/DDBJ whole genome shotgun (WGS) entry which is preliminary data.</text>
</comment>
<keyword evidence="2" id="KW-0378">Hydrolase</keyword>
<protein>
    <recommendedName>
        <fullName evidence="3">PNPLA domain-containing protein</fullName>
    </recommendedName>
</protein>
<dbReference type="SUPFAM" id="SSF52151">
    <property type="entry name" value="FabD/lysophospholipase-like"/>
    <property type="match status" value="1"/>
</dbReference>
<organism evidence="4 5">
    <name type="scientific">Candidatus Kaiserbacteria bacterium RIFCSPHIGHO2_01_FULL_54_36b</name>
    <dbReference type="NCBI Taxonomy" id="1798483"/>
    <lineage>
        <taxon>Bacteria</taxon>
        <taxon>Candidatus Kaiseribacteriota</taxon>
    </lineage>
</organism>
<proteinExistence type="predicted"/>
<feature type="domain" description="PNPLA" evidence="3">
    <location>
        <begin position="97"/>
        <end position="269"/>
    </location>
</feature>
<dbReference type="GO" id="GO:0016042">
    <property type="term" value="P:lipid catabolic process"/>
    <property type="evidence" value="ECO:0007669"/>
    <property type="project" value="UniProtKB-UniRule"/>
</dbReference>
<keyword evidence="2" id="KW-0442">Lipid degradation</keyword>
<dbReference type="EMBL" id="MFKW01000022">
    <property type="protein sequence ID" value="OGG51579.1"/>
    <property type="molecule type" value="Genomic_DNA"/>
</dbReference>
<dbReference type="Proteomes" id="UP000176445">
    <property type="component" value="Unassembled WGS sequence"/>
</dbReference>
<dbReference type="AlphaFoldDB" id="A0A1F6CQX5"/>
<sequence length="412" mass="45668">MLEQMPDSPKKRPFEKELEFHDQRWAKKETDRGFLSRKTKEDFMREEALLDDEDFEKKFKRESKEEYDAWETHAKPVREAFLEQSRNPEGVDFVTVAAFLPGGMRAAGIAGAALALNEMGIKVNYAVGSSSGDTVATRLVGGREQLLRGIAMLTGPLADKKFIDVLRPGNTIDINYIKELEDHGEYALDQEAIKNSHSKLWTIVTEPMNGNEEPRVKILDKKTIKPGISTGSVATMSIPAVTGDIPEIDGVKYYDGGFAVFPVREIIEKVKAENPGKKVKMLIFTQASFEALEDIKPAPLEITAGKIMRGVAGPLQGMGSLGTAATVRQLAKGLVLKENLRKTLQAIEEETGADIGVEWAPVSSLSMTSIDGNEMKMASDQSFREIIKRFGMQQPDEIPTYVPKKDEFRQAA</sequence>
<evidence type="ECO:0000259" key="3">
    <source>
        <dbReference type="PROSITE" id="PS51635"/>
    </source>
</evidence>
<feature type="short sequence motif" description="GXSXG" evidence="2">
    <location>
        <begin position="128"/>
        <end position="132"/>
    </location>
</feature>
<feature type="active site" description="Nucleophile" evidence="2">
    <location>
        <position position="130"/>
    </location>
</feature>
<reference evidence="4 5" key="1">
    <citation type="journal article" date="2016" name="Nat. Commun.">
        <title>Thousands of microbial genomes shed light on interconnected biogeochemical processes in an aquifer system.</title>
        <authorList>
            <person name="Anantharaman K."/>
            <person name="Brown C.T."/>
            <person name="Hug L.A."/>
            <person name="Sharon I."/>
            <person name="Castelle C.J."/>
            <person name="Probst A.J."/>
            <person name="Thomas B.C."/>
            <person name="Singh A."/>
            <person name="Wilkins M.J."/>
            <person name="Karaoz U."/>
            <person name="Brodie E.L."/>
            <person name="Williams K.H."/>
            <person name="Hubbard S.S."/>
            <person name="Banfield J.F."/>
        </authorList>
    </citation>
    <scope>NUCLEOTIDE SEQUENCE [LARGE SCALE GENOMIC DNA]</scope>
</reference>
<accession>A0A1F6CQX5</accession>
<feature type="active site" description="Proton acceptor" evidence="2">
    <location>
        <position position="255"/>
    </location>
</feature>
<dbReference type="InterPro" id="IPR016035">
    <property type="entry name" value="Acyl_Trfase/lysoPLipase"/>
</dbReference>
<dbReference type="GO" id="GO:0016787">
    <property type="term" value="F:hydrolase activity"/>
    <property type="evidence" value="ECO:0007669"/>
    <property type="project" value="UniProtKB-UniRule"/>
</dbReference>
<evidence type="ECO:0000313" key="4">
    <source>
        <dbReference type="EMBL" id="OGG51579.1"/>
    </source>
</evidence>
<keyword evidence="1 2" id="KW-0443">Lipid metabolism</keyword>
<comment type="caution">
    <text evidence="2">Lacks conserved residue(s) required for the propagation of feature annotation.</text>
</comment>
<dbReference type="InterPro" id="IPR002641">
    <property type="entry name" value="PNPLA_dom"/>
</dbReference>
<gene>
    <name evidence="4" type="ORF">A2704_06660</name>
</gene>
<evidence type="ECO:0000256" key="1">
    <source>
        <dbReference type="ARBA" id="ARBA00023098"/>
    </source>
</evidence>
<evidence type="ECO:0000256" key="2">
    <source>
        <dbReference type="PROSITE-ProRule" id="PRU01161"/>
    </source>
</evidence>
<feature type="short sequence motif" description="DGA/G" evidence="2">
    <location>
        <begin position="255"/>
        <end position="257"/>
    </location>
</feature>
<dbReference type="PROSITE" id="PS51635">
    <property type="entry name" value="PNPLA"/>
    <property type="match status" value="1"/>
</dbReference>